<dbReference type="SMART" id="SM00774">
    <property type="entry name" value="WRKY"/>
    <property type="match status" value="1"/>
</dbReference>
<evidence type="ECO:0000256" key="4">
    <source>
        <dbReference type="ARBA" id="ARBA00023163"/>
    </source>
</evidence>
<evidence type="ECO:0000256" key="2">
    <source>
        <dbReference type="ARBA" id="ARBA00023015"/>
    </source>
</evidence>
<sequence>MENHDNDPFYYNNHHELNHSSFPFFREDHHSTLENFQGFVDPSHSTFTDSLHGNSMDYNTLSRAFDMSCNSSSEVISSSIDENSKKHSSAGDLTMISENQSTLNSSVSSSSNEADQAVTEEESAKSKKDKQPKECEEDHEKSKKENKPKKKEKKAREPRFAFLTKSEVDHLEDGYRWRKYGQKAVKNSPYPRSYYRCTTQKCNVKKRVERSFEDPSTVITTYEGQHNHHSPATLRGNAVTMFSSPSLFASTSIGPSFPQDFLAQLLPTYPNQNHHQNQNQNQNQNPMMFHNQNLSHNPQLQPQNQHQQQQQQQLQFPRDYGLLQDLLPSFQGRQEP</sequence>
<protein>
    <recommendedName>
        <fullName evidence="7">WRKY domain-containing protein</fullName>
    </recommendedName>
</protein>
<feature type="domain" description="WRKY" evidence="7">
    <location>
        <begin position="166"/>
        <end position="231"/>
    </location>
</feature>
<feature type="compositionally biased region" description="Low complexity" evidence="6">
    <location>
        <begin position="270"/>
        <end position="315"/>
    </location>
</feature>
<dbReference type="Gene3D" id="2.20.25.80">
    <property type="entry name" value="WRKY domain"/>
    <property type="match status" value="1"/>
</dbReference>
<accession>A0AAV1WE56</accession>
<keyword evidence="4" id="KW-0804">Transcription</keyword>
<dbReference type="GO" id="GO:0043565">
    <property type="term" value="F:sequence-specific DNA binding"/>
    <property type="evidence" value="ECO:0007669"/>
    <property type="project" value="InterPro"/>
</dbReference>
<comment type="caution">
    <text evidence="8">The sequence shown here is derived from an EMBL/GenBank/DDBJ whole genome shotgun (WGS) entry which is preliminary data.</text>
</comment>
<keyword evidence="5" id="KW-0539">Nucleus</keyword>
<organism evidence="8 9">
    <name type="scientific">Lupinus luteus</name>
    <name type="common">European yellow lupine</name>
    <dbReference type="NCBI Taxonomy" id="3873"/>
    <lineage>
        <taxon>Eukaryota</taxon>
        <taxon>Viridiplantae</taxon>
        <taxon>Streptophyta</taxon>
        <taxon>Embryophyta</taxon>
        <taxon>Tracheophyta</taxon>
        <taxon>Spermatophyta</taxon>
        <taxon>Magnoliopsida</taxon>
        <taxon>eudicotyledons</taxon>
        <taxon>Gunneridae</taxon>
        <taxon>Pentapetalae</taxon>
        <taxon>rosids</taxon>
        <taxon>fabids</taxon>
        <taxon>Fabales</taxon>
        <taxon>Fabaceae</taxon>
        <taxon>Papilionoideae</taxon>
        <taxon>50 kb inversion clade</taxon>
        <taxon>genistoids sensu lato</taxon>
        <taxon>core genistoids</taxon>
        <taxon>Genisteae</taxon>
        <taxon>Lupinus</taxon>
    </lineage>
</organism>
<keyword evidence="2" id="KW-0805">Transcription regulation</keyword>
<comment type="subcellular location">
    <subcellularLocation>
        <location evidence="1">Nucleus</location>
    </subcellularLocation>
</comment>
<proteinExistence type="predicted"/>
<evidence type="ECO:0000256" key="3">
    <source>
        <dbReference type="ARBA" id="ARBA00023125"/>
    </source>
</evidence>
<dbReference type="PANTHER" id="PTHR31221">
    <property type="entry name" value="WRKY TRANSCRIPTION FACTOR PROTEIN 1-RELATED"/>
    <property type="match status" value="1"/>
</dbReference>
<reference evidence="8 9" key="1">
    <citation type="submission" date="2024-03" db="EMBL/GenBank/DDBJ databases">
        <authorList>
            <person name="Martinez-Hernandez J."/>
        </authorList>
    </citation>
    <scope>NUCLEOTIDE SEQUENCE [LARGE SCALE GENOMIC DNA]</scope>
</reference>
<dbReference type="GO" id="GO:0003700">
    <property type="term" value="F:DNA-binding transcription factor activity"/>
    <property type="evidence" value="ECO:0007669"/>
    <property type="project" value="InterPro"/>
</dbReference>
<evidence type="ECO:0000313" key="8">
    <source>
        <dbReference type="EMBL" id="CAL0307438.1"/>
    </source>
</evidence>
<feature type="region of interest" description="Disordered" evidence="6">
    <location>
        <begin position="269"/>
        <end position="315"/>
    </location>
</feature>
<gene>
    <name evidence="8" type="ORF">LLUT_LOCUS8498</name>
</gene>
<dbReference type="PROSITE" id="PS50811">
    <property type="entry name" value="WRKY"/>
    <property type="match status" value="1"/>
</dbReference>
<dbReference type="Proteomes" id="UP001497480">
    <property type="component" value="Unassembled WGS sequence"/>
</dbReference>
<dbReference type="InterPro" id="IPR036576">
    <property type="entry name" value="WRKY_dom_sf"/>
</dbReference>
<dbReference type="AlphaFoldDB" id="A0AAV1WE56"/>
<dbReference type="FunFam" id="2.20.25.80:FF:000003">
    <property type="entry name" value="WRKY transcription factor 57"/>
    <property type="match status" value="1"/>
</dbReference>
<keyword evidence="3" id="KW-0238">DNA-binding</keyword>
<evidence type="ECO:0000313" key="9">
    <source>
        <dbReference type="Proteomes" id="UP001497480"/>
    </source>
</evidence>
<feature type="compositionally biased region" description="Low complexity" evidence="6">
    <location>
        <begin position="101"/>
        <end position="112"/>
    </location>
</feature>
<evidence type="ECO:0000256" key="6">
    <source>
        <dbReference type="SAM" id="MobiDB-lite"/>
    </source>
</evidence>
<evidence type="ECO:0000256" key="5">
    <source>
        <dbReference type="ARBA" id="ARBA00023242"/>
    </source>
</evidence>
<evidence type="ECO:0000256" key="1">
    <source>
        <dbReference type="ARBA" id="ARBA00004123"/>
    </source>
</evidence>
<dbReference type="PANTHER" id="PTHR31221:SF361">
    <property type="entry name" value="WRKY DOMAIN-CONTAINING PROTEIN"/>
    <property type="match status" value="1"/>
</dbReference>
<name>A0AAV1WE56_LUPLU</name>
<dbReference type="InterPro" id="IPR044810">
    <property type="entry name" value="WRKY_plant"/>
</dbReference>
<dbReference type="InterPro" id="IPR003657">
    <property type="entry name" value="WRKY_dom"/>
</dbReference>
<dbReference type="EMBL" id="CAXHTB010000006">
    <property type="protein sequence ID" value="CAL0307438.1"/>
    <property type="molecule type" value="Genomic_DNA"/>
</dbReference>
<dbReference type="SUPFAM" id="SSF118290">
    <property type="entry name" value="WRKY DNA-binding domain"/>
    <property type="match status" value="1"/>
</dbReference>
<dbReference type="GO" id="GO:0005634">
    <property type="term" value="C:nucleus"/>
    <property type="evidence" value="ECO:0007669"/>
    <property type="project" value="UniProtKB-SubCell"/>
</dbReference>
<dbReference type="Pfam" id="PF03106">
    <property type="entry name" value="WRKY"/>
    <property type="match status" value="1"/>
</dbReference>
<feature type="region of interest" description="Disordered" evidence="6">
    <location>
        <begin position="101"/>
        <end position="158"/>
    </location>
</feature>
<evidence type="ECO:0000259" key="7">
    <source>
        <dbReference type="PROSITE" id="PS50811"/>
    </source>
</evidence>
<feature type="compositionally biased region" description="Basic and acidic residues" evidence="6">
    <location>
        <begin position="122"/>
        <end position="145"/>
    </location>
</feature>
<keyword evidence="9" id="KW-1185">Reference proteome</keyword>